<keyword evidence="1" id="KW-0812">Transmembrane</keyword>
<dbReference type="AlphaFoldDB" id="A0A4S2FMS2"/>
<organism evidence="2 3">
    <name type="scientific">Muribaculum intestinale</name>
    <dbReference type="NCBI Taxonomy" id="1796646"/>
    <lineage>
        <taxon>Bacteria</taxon>
        <taxon>Pseudomonadati</taxon>
        <taxon>Bacteroidota</taxon>
        <taxon>Bacteroidia</taxon>
        <taxon>Bacteroidales</taxon>
        <taxon>Muribaculaceae</taxon>
        <taxon>Muribaculum</taxon>
    </lineage>
</organism>
<dbReference type="EMBL" id="SRYD01000061">
    <property type="protein sequence ID" value="TGY70335.1"/>
    <property type="molecule type" value="Genomic_DNA"/>
</dbReference>
<sequence length="218" mass="24656">MILILGIIIHLIIFTLLAVVIALPLAGIVCWLSRKHRKRNTILALLSPFVFIYSFYFTGLVGDFACASIFDTGCGMDGYYKTELPNGYQIESHTYGLTRENFTGFLHKDGQFVYEWVTKIKVSGDSISGERYDLDETPGSEYYFAIDTKTDSITEYKSLSEAKAKAPTVVTELTSLKAFYYKSWPWVIPLTIIAVVVSAGLVFLLWFVVIKISARWRI</sequence>
<protein>
    <submittedName>
        <fullName evidence="2">Uncharacterized protein</fullName>
    </submittedName>
</protein>
<proteinExistence type="predicted"/>
<evidence type="ECO:0000313" key="3">
    <source>
        <dbReference type="Proteomes" id="UP000306630"/>
    </source>
</evidence>
<gene>
    <name evidence="2" type="ORF">E5333_12765</name>
</gene>
<reference evidence="2 3" key="1">
    <citation type="submission" date="2019-04" db="EMBL/GenBank/DDBJ databases">
        <title>Microbes associate with the intestines of laboratory mice.</title>
        <authorList>
            <person name="Navarre W."/>
            <person name="Wong E."/>
            <person name="Huang K."/>
            <person name="Tropini C."/>
            <person name="Ng K."/>
            <person name="Yu B."/>
        </authorList>
    </citation>
    <scope>NUCLEOTIDE SEQUENCE [LARGE SCALE GENOMIC DNA]</scope>
    <source>
        <strain evidence="2 3">NM06_A21</strain>
    </source>
</reference>
<keyword evidence="1" id="KW-1133">Transmembrane helix</keyword>
<comment type="caution">
    <text evidence="2">The sequence shown here is derived from an EMBL/GenBank/DDBJ whole genome shotgun (WGS) entry which is preliminary data.</text>
</comment>
<feature type="transmembrane region" description="Helical" evidence="1">
    <location>
        <begin position="6"/>
        <end position="32"/>
    </location>
</feature>
<evidence type="ECO:0000256" key="1">
    <source>
        <dbReference type="SAM" id="Phobius"/>
    </source>
</evidence>
<accession>A0A4S2FMS2</accession>
<keyword evidence="1" id="KW-0472">Membrane</keyword>
<dbReference type="RefSeq" id="WP_123485471.1">
    <property type="nucleotide sequence ID" value="NZ_CAOOSQ010000092.1"/>
</dbReference>
<feature type="transmembrane region" description="Helical" evidence="1">
    <location>
        <begin position="44"/>
        <end position="70"/>
    </location>
</feature>
<feature type="transmembrane region" description="Helical" evidence="1">
    <location>
        <begin position="186"/>
        <end position="209"/>
    </location>
</feature>
<name>A0A4S2FMS2_9BACT</name>
<evidence type="ECO:0000313" key="2">
    <source>
        <dbReference type="EMBL" id="TGY70335.1"/>
    </source>
</evidence>
<dbReference type="Proteomes" id="UP000306630">
    <property type="component" value="Unassembled WGS sequence"/>
</dbReference>